<proteinExistence type="predicted"/>
<evidence type="ECO:0000313" key="3">
    <source>
        <dbReference type="EMBL" id="RJF86908.1"/>
    </source>
</evidence>
<feature type="domain" description="Acyl-CoA thioesterase-like N-terminal HotDog" evidence="1">
    <location>
        <begin position="22"/>
        <end position="105"/>
    </location>
</feature>
<dbReference type="Pfam" id="PF20789">
    <property type="entry name" value="4HBT_3C"/>
    <property type="match status" value="1"/>
</dbReference>
<reference evidence="3 4" key="1">
    <citation type="submission" date="2018-09" db="EMBL/GenBank/DDBJ databases">
        <authorList>
            <person name="Zhu H."/>
        </authorList>
    </citation>
    <scope>NUCLEOTIDE SEQUENCE [LARGE SCALE GENOMIC DNA]</scope>
    <source>
        <strain evidence="3 4">K1W22B-8</strain>
    </source>
</reference>
<sequence>MTPFSTLVAAIALSTDGYTVTLPDDWLQGRTAYGGLSAALCYEAASRAFTDLPPLRSAQFCFIGPAGGTVTIVPTILRQGRSTVFVSVDLMAESGLAARALLSFGAARESAFDYSDLAMPAVAAPEQCESFFGGRPGPSFAKHFDSRLAGGFRPITGAPEPDMLLWLRHFDEATPNDLTALIALADAAPPAAMTQFTTPAPISTMTWSIDMLAPAPADDSGWRLMRTTAESTMAGYSAQAMMIWGPGGEPLMVARQNVAIFA</sequence>
<comment type="caution">
    <text evidence="3">The sequence shown here is derived from an EMBL/GenBank/DDBJ whole genome shotgun (WGS) entry which is preliminary data.</text>
</comment>
<evidence type="ECO:0000259" key="1">
    <source>
        <dbReference type="Pfam" id="PF13622"/>
    </source>
</evidence>
<dbReference type="RefSeq" id="WP_119777552.1">
    <property type="nucleotide sequence ID" value="NZ_QYUK01000011.1"/>
</dbReference>
<name>A0A418WAB1_9PROT</name>
<dbReference type="EMBL" id="QYUK01000011">
    <property type="protein sequence ID" value="RJF86908.1"/>
    <property type="molecule type" value="Genomic_DNA"/>
</dbReference>
<dbReference type="OrthoDB" id="7059210at2"/>
<dbReference type="InterPro" id="IPR049449">
    <property type="entry name" value="TesB_ACOT8-like_N"/>
</dbReference>
<feature type="domain" description="Acyl-CoA thioesterase-like C-terminal" evidence="2">
    <location>
        <begin position="125"/>
        <end position="259"/>
    </location>
</feature>
<dbReference type="InterPro" id="IPR042171">
    <property type="entry name" value="Acyl-CoA_hotdog"/>
</dbReference>
<dbReference type="Gene3D" id="2.40.160.210">
    <property type="entry name" value="Acyl-CoA thioesterase, double hotdog domain"/>
    <property type="match status" value="1"/>
</dbReference>
<evidence type="ECO:0000313" key="4">
    <source>
        <dbReference type="Proteomes" id="UP000284605"/>
    </source>
</evidence>
<evidence type="ECO:0000259" key="2">
    <source>
        <dbReference type="Pfam" id="PF20789"/>
    </source>
</evidence>
<dbReference type="InterPro" id="IPR029069">
    <property type="entry name" value="HotDog_dom_sf"/>
</dbReference>
<keyword evidence="4" id="KW-1185">Reference proteome</keyword>
<dbReference type="AlphaFoldDB" id="A0A418WAB1"/>
<dbReference type="InterPro" id="IPR049450">
    <property type="entry name" value="ACOT8-like_C"/>
</dbReference>
<accession>A0A418WAB1</accession>
<dbReference type="SUPFAM" id="SSF54637">
    <property type="entry name" value="Thioesterase/thiol ester dehydrase-isomerase"/>
    <property type="match status" value="2"/>
</dbReference>
<dbReference type="Proteomes" id="UP000284605">
    <property type="component" value="Unassembled WGS sequence"/>
</dbReference>
<organism evidence="3 4">
    <name type="scientific">Oleomonas cavernae</name>
    <dbReference type="NCBI Taxonomy" id="2320859"/>
    <lineage>
        <taxon>Bacteria</taxon>
        <taxon>Pseudomonadati</taxon>
        <taxon>Pseudomonadota</taxon>
        <taxon>Alphaproteobacteria</taxon>
        <taxon>Acetobacterales</taxon>
        <taxon>Acetobacteraceae</taxon>
        <taxon>Oleomonas</taxon>
    </lineage>
</organism>
<protein>
    <submittedName>
        <fullName evidence="3">Thioesterase family protein</fullName>
    </submittedName>
</protein>
<dbReference type="Pfam" id="PF13622">
    <property type="entry name" value="4HBT_3"/>
    <property type="match status" value="1"/>
</dbReference>
<gene>
    <name evidence="3" type="ORF">D3874_07650</name>
</gene>